<evidence type="ECO:0000313" key="9">
    <source>
        <dbReference type="Proteomes" id="UP000249364"/>
    </source>
</evidence>
<dbReference type="PANTHER" id="PTHR43032">
    <property type="entry name" value="PROTEIN-METHIONINE-SULFOXIDE REDUCTASE"/>
    <property type="match status" value="1"/>
</dbReference>
<accession>A0A2W7QH63</accession>
<dbReference type="GO" id="GO:0030091">
    <property type="term" value="P:protein repair"/>
    <property type="evidence" value="ECO:0007669"/>
    <property type="project" value="UniProtKB-UniRule"/>
</dbReference>
<organism evidence="8 9">
    <name type="scientific">Roseinatronobacter thiooxidans</name>
    <dbReference type="NCBI Taxonomy" id="121821"/>
    <lineage>
        <taxon>Bacteria</taxon>
        <taxon>Pseudomonadati</taxon>
        <taxon>Pseudomonadota</taxon>
        <taxon>Alphaproteobacteria</taxon>
        <taxon>Rhodobacterales</taxon>
        <taxon>Paracoccaceae</taxon>
        <taxon>Roseinatronobacter</taxon>
    </lineage>
</organism>
<keyword evidence="3 5" id="KW-0732">Signal</keyword>
<feature type="binding site" evidence="5">
    <location>
        <begin position="307"/>
        <end position="309"/>
    </location>
    <ligand>
        <name>Mo-molybdopterin</name>
        <dbReference type="ChEBI" id="CHEBI:71302"/>
    </ligand>
</feature>
<dbReference type="AlphaFoldDB" id="A0A2W7QH63"/>
<comment type="cofactor">
    <cofactor evidence="5">
        <name>Mo-molybdopterin</name>
        <dbReference type="ChEBI" id="CHEBI:71302"/>
    </cofactor>
    <text evidence="5">Binds 1 Mo-molybdopterin (Mo-MPT) cofactor per subunit.</text>
</comment>
<comment type="caution">
    <text evidence="8">The sequence shown here is derived from an EMBL/GenBank/DDBJ whole genome shotgun (WGS) entry which is preliminary data.</text>
</comment>
<comment type="catalytic activity">
    <reaction evidence="5">
        <text>L-methionyl-[protein] + a quinone + H2O = L-methionyl-(R)-S-oxide-[protein] + a quinol</text>
        <dbReference type="Rhea" id="RHEA:51296"/>
        <dbReference type="Rhea" id="RHEA-COMP:12313"/>
        <dbReference type="Rhea" id="RHEA-COMP:12314"/>
        <dbReference type="ChEBI" id="CHEBI:15377"/>
        <dbReference type="ChEBI" id="CHEBI:16044"/>
        <dbReference type="ChEBI" id="CHEBI:24646"/>
        <dbReference type="ChEBI" id="CHEBI:45764"/>
        <dbReference type="ChEBI" id="CHEBI:132124"/>
    </reaction>
</comment>
<dbReference type="Pfam" id="PF00174">
    <property type="entry name" value="Oxidored_molyb"/>
    <property type="match status" value="1"/>
</dbReference>
<feature type="binding site" evidence="5">
    <location>
        <position position="208"/>
    </location>
    <ligand>
        <name>Mo-molybdopterin</name>
        <dbReference type="ChEBI" id="CHEBI:71302"/>
    </ligand>
    <ligandPart>
        <name>Mo</name>
        <dbReference type="ChEBI" id="CHEBI:28685"/>
    </ligandPart>
</feature>
<dbReference type="SUPFAM" id="SSF56524">
    <property type="entry name" value="Oxidoreductase molybdopterin-binding domain"/>
    <property type="match status" value="1"/>
</dbReference>
<feature type="region of interest" description="Disordered" evidence="6">
    <location>
        <begin position="1"/>
        <end position="24"/>
    </location>
</feature>
<proteinExistence type="inferred from homology"/>
<keyword evidence="2 5" id="KW-0479">Metal-binding</keyword>
<evidence type="ECO:0000256" key="5">
    <source>
        <dbReference type="HAMAP-Rule" id="MF_01206"/>
    </source>
</evidence>
<evidence type="ECO:0000256" key="2">
    <source>
        <dbReference type="ARBA" id="ARBA00022723"/>
    </source>
</evidence>
<dbReference type="GO" id="GO:0016672">
    <property type="term" value="F:oxidoreductase activity, acting on a sulfur group of donors, quinone or similar compound as acceptor"/>
    <property type="evidence" value="ECO:0007669"/>
    <property type="project" value="UniProtKB-UniRule"/>
</dbReference>
<sequence length="387" mass="42910">MPFAGDRSRGSGKNLATKARKQVGARKRSVLIWVNAAKPPFSEGGRAAHLSVTPWVDSDTGTQDRCALPDLPPKRSKAPPMARFSYPTPASSEITPQASFLNRRHLLAGMGAGLLAYATPGRGQSLPAVAPGPFSTDEPLTSFDVATGYCNFFEFGPAKDDPSQHAHALQTNPWSIEIDGLVDNPGPIAMEDLLARFPLEERIYRLRCVEAWSMVIPWNGFALADLLAHVGVKSDARYVRFEAFDDTSIMPRAAQGLLDWPYVEALRLDEATHPLTLLAAGMYGEVMPNQNGAPIRLVVPWKYGFKSIKSIKRISVLAEQPMPTWHEKAPREYGFYANVNPTVRHPRWHQATERRLHDGTRIRTEMFNGYGDLVADLYAGMDLETHY</sequence>
<dbReference type="InterPro" id="IPR000572">
    <property type="entry name" value="OxRdtase_Mopterin-bd_dom"/>
</dbReference>
<evidence type="ECO:0000256" key="3">
    <source>
        <dbReference type="ARBA" id="ARBA00022729"/>
    </source>
</evidence>
<keyword evidence="1 5" id="KW-0500">Molybdenum</keyword>
<dbReference type="EC" id="1.8.5.-" evidence="5"/>
<dbReference type="Proteomes" id="UP000249364">
    <property type="component" value="Unassembled WGS sequence"/>
</dbReference>
<name>A0A2W7QH63_9RHOB</name>
<comment type="catalytic activity">
    <reaction evidence="5">
        <text>L-methionyl-[protein] + a quinone + H2O = L-methionyl-(S)-S-oxide-[protein] + a quinol</text>
        <dbReference type="Rhea" id="RHEA:51292"/>
        <dbReference type="Rhea" id="RHEA-COMP:12313"/>
        <dbReference type="Rhea" id="RHEA-COMP:12315"/>
        <dbReference type="ChEBI" id="CHEBI:15377"/>
        <dbReference type="ChEBI" id="CHEBI:16044"/>
        <dbReference type="ChEBI" id="CHEBI:24646"/>
        <dbReference type="ChEBI" id="CHEBI:44120"/>
        <dbReference type="ChEBI" id="CHEBI:132124"/>
    </reaction>
</comment>
<protein>
    <recommendedName>
        <fullName evidence="5">Protein-methionine-sulfoxide reductase catalytic subunit MsrP</fullName>
        <ecNumber evidence="5">1.8.5.-</ecNumber>
    </recommendedName>
</protein>
<dbReference type="InterPro" id="IPR022867">
    <property type="entry name" value="MsrP"/>
</dbReference>
<comment type="caution">
    <text evidence="5">Lacks conserved residue(s) required for the propagation of feature annotation.</text>
</comment>
<dbReference type="InterPro" id="IPR036374">
    <property type="entry name" value="OxRdtase_Mopterin-bd_sf"/>
</dbReference>
<dbReference type="GO" id="GO:0043546">
    <property type="term" value="F:molybdopterin cofactor binding"/>
    <property type="evidence" value="ECO:0007669"/>
    <property type="project" value="UniProtKB-UniRule"/>
</dbReference>
<dbReference type="HAMAP" id="MF_01206">
    <property type="entry name" value="MsrP"/>
    <property type="match status" value="1"/>
</dbReference>
<dbReference type="NCBIfam" id="NF003767">
    <property type="entry name" value="PRK05363.1"/>
    <property type="match status" value="1"/>
</dbReference>
<feature type="domain" description="Oxidoreductase molybdopterin-binding" evidence="7">
    <location>
        <begin position="169"/>
        <end position="324"/>
    </location>
</feature>
<evidence type="ECO:0000313" key="8">
    <source>
        <dbReference type="EMBL" id="PZX47878.1"/>
    </source>
</evidence>
<feature type="binding site" evidence="5">
    <location>
        <position position="296"/>
    </location>
    <ligand>
        <name>Mo-molybdopterin</name>
        <dbReference type="ChEBI" id="CHEBI:71302"/>
    </ligand>
</feature>
<comment type="subunit">
    <text evidence="5">Heterodimer of a catalytic subunit (MsrP) and a heme-binding subunit (MsrQ).</text>
</comment>
<keyword evidence="9" id="KW-1185">Reference proteome</keyword>
<evidence type="ECO:0000256" key="1">
    <source>
        <dbReference type="ARBA" id="ARBA00022505"/>
    </source>
</evidence>
<gene>
    <name evidence="5" type="primary">msrP</name>
    <name evidence="8" type="ORF">LY56_00025</name>
</gene>
<evidence type="ECO:0000256" key="4">
    <source>
        <dbReference type="ARBA" id="ARBA00023002"/>
    </source>
</evidence>
<keyword evidence="4 5" id="KW-0560">Oxidoreductase</keyword>
<comment type="function">
    <text evidence="5">Part of the MsrPQ system that repairs oxidized periplasmic proteins containing methionine sulfoxide residues (Met-O), using respiratory chain electrons. Thus protects these proteins from oxidative-stress damage caused by reactive species of oxygen and chlorine generated by the host defense mechanisms. MsrPQ is essential for the maintenance of envelope integrity under bleach stress, rescuing a wide series of structurally unrelated periplasmic proteins from methionine oxidation. The catalytic subunit MsrP is non-stereospecific, being able to reduce both (R-) and (S-) diastereoisomers of methionine sulfoxide.</text>
</comment>
<dbReference type="STRING" id="121821.GCA_001870675_02097"/>
<reference evidence="8 9" key="1">
    <citation type="submission" date="2018-06" db="EMBL/GenBank/DDBJ databases">
        <title>Genomic Encyclopedia of Archaeal and Bacterial Type Strains, Phase II (KMG-II): from individual species to whole genera.</title>
        <authorList>
            <person name="Goeker M."/>
        </authorList>
    </citation>
    <scope>NUCLEOTIDE SEQUENCE [LARGE SCALE GENOMIC DNA]</scope>
    <source>
        <strain evidence="8 9">DSM 13087</strain>
    </source>
</reference>
<comment type="similarity">
    <text evidence="5">Belongs to the MsrP family.</text>
</comment>
<feature type="binding site" evidence="5">
    <location>
        <position position="291"/>
    </location>
    <ligand>
        <name>Mo-molybdopterin</name>
        <dbReference type="ChEBI" id="CHEBI:71302"/>
    </ligand>
</feature>
<dbReference type="Gene3D" id="3.90.420.10">
    <property type="entry name" value="Oxidoreductase, molybdopterin-binding domain"/>
    <property type="match status" value="1"/>
</dbReference>
<evidence type="ECO:0000259" key="7">
    <source>
        <dbReference type="Pfam" id="PF00174"/>
    </source>
</evidence>
<dbReference type="PANTHER" id="PTHR43032:SF3">
    <property type="entry name" value="PROTEIN-METHIONINE-SULFOXIDE REDUCTASE CATALYTIC SUBUNIT MSRP"/>
    <property type="match status" value="1"/>
</dbReference>
<dbReference type="GO" id="GO:0046872">
    <property type="term" value="F:metal ion binding"/>
    <property type="evidence" value="ECO:0007669"/>
    <property type="project" value="UniProtKB-KW"/>
</dbReference>
<dbReference type="EMBL" id="QKZQ01000001">
    <property type="protein sequence ID" value="PZX47878.1"/>
    <property type="molecule type" value="Genomic_DNA"/>
</dbReference>
<evidence type="ECO:0000256" key="6">
    <source>
        <dbReference type="SAM" id="MobiDB-lite"/>
    </source>
</evidence>